<dbReference type="Proteomes" id="UP000295122">
    <property type="component" value="Unassembled WGS sequence"/>
</dbReference>
<keyword evidence="1" id="KW-0812">Transmembrane</keyword>
<keyword evidence="3" id="KW-1185">Reference proteome</keyword>
<protein>
    <submittedName>
        <fullName evidence="2">Uncharacterized protein</fullName>
    </submittedName>
</protein>
<evidence type="ECO:0000313" key="2">
    <source>
        <dbReference type="EMBL" id="TDR93441.1"/>
    </source>
</evidence>
<evidence type="ECO:0000256" key="1">
    <source>
        <dbReference type="SAM" id="Phobius"/>
    </source>
</evidence>
<keyword evidence="1" id="KW-0472">Membrane</keyword>
<evidence type="ECO:0000313" key="3">
    <source>
        <dbReference type="Proteomes" id="UP000295122"/>
    </source>
</evidence>
<dbReference type="AlphaFoldDB" id="A0A4R7C5I1"/>
<accession>A0A4R7C5I1</accession>
<dbReference type="EMBL" id="SNZR01000011">
    <property type="protein sequence ID" value="TDR93441.1"/>
    <property type="molecule type" value="Genomic_DNA"/>
</dbReference>
<comment type="caution">
    <text evidence="2">The sequence shown here is derived from an EMBL/GenBank/DDBJ whole genome shotgun (WGS) entry which is preliminary data.</text>
</comment>
<reference evidence="2 3" key="1">
    <citation type="submission" date="2019-03" db="EMBL/GenBank/DDBJ databases">
        <title>Genomic Encyclopedia of Type Strains, Phase IV (KMG-IV): sequencing the most valuable type-strain genomes for metagenomic binning, comparative biology and taxonomic classification.</title>
        <authorList>
            <person name="Goeker M."/>
        </authorList>
    </citation>
    <scope>NUCLEOTIDE SEQUENCE [LARGE SCALE GENOMIC DNA]</scope>
    <source>
        <strain evidence="2 3">DSM 25903</strain>
    </source>
</reference>
<organism evidence="2 3">
    <name type="scientific">Enterovirga rhinocerotis</name>
    <dbReference type="NCBI Taxonomy" id="1339210"/>
    <lineage>
        <taxon>Bacteria</taxon>
        <taxon>Pseudomonadati</taxon>
        <taxon>Pseudomonadota</taxon>
        <taxon>Alphaproteobacteria</taxon>
        <taxon>Hyphomicrobiales</taxon>
        <taxon>Methylobacteriaceae</taxon>
        <taxon>Enterovirga</taxon>
    </lineage>
</organism>
<sequence>MDLILKRSWWPSMQTGAVCVSLALLAGIVFGVF</sequence>
<name>A0A4R7C5I1_9HYPH</name>
<feature type="transmembrane region" description="Helical" evidence="1">
    <location>
        <begin position="12"/>
        <end position="32"/>
    </location>
</feature>
<gene>
    <name evidence="2" type="ORF">EV668_0702</name>
</gene>
<proteinExistence type="predicted"/>
<keyword evidence="1" id="KW-1133">Transmembrane helix</keyword>